<evidence type="ECO:0000256" key="5">
    <source>
        <dbReference type="ARBA" id="ARBA00022763"/>
    </source>
</evidence>
<dbReference type="InterPro" id="IPR003180">
    <property type="entry name" value="MPG"/>
</dbReference>
<dbReference type="Gene3D" id="3.10.300.10">
    <property type="entry name" value="Methylpurine-DNA glycosylase (MPG)"/>
    <property type="match status" value="1"/>
</dbReference>
<evidence type="ECO:0000256" key="8">
    <source>
        <dbReference type="ARBA" id="ARBA00033426"/>
    </source>
</evidence>
<protein>
    <recommendedName>
        <fullName evidence="4">DNA-3-methyladenine glycosylase II</fullName>
        <ecNumber evidence="4">3.2.2.21</ecNumber>
    </recommendedName>
    <alternativeName>
        <fullName evidence="8">3-methyladenine DNA glycosidase</fullName>
    </alternativeName>
</protein>
<comment type="caution">
    <text evidence="9">The sequence shown here is derived from an EMBL/GenBank/DDBJ whole genome shotgun (WGS) entry which is preliminary data.</text>
</comment>
<keyword evidence="5" id="KW-0227">DNA damage</keyword>
<evidence type="ECO:0000256" key="3">
    <source>
        <dbReference type="ARBA" id="ARBA00009232"/>
    </source>
</evidence>
<evidence type="ECO:0000256" key="2">
    <source>
        <dbReference type="ARBA" id="ARBA00002421"/>
    </source>
</evidence>
<organism evidence="9 10">
    <name type="scientific">Tegillarca granosa</name>
    <name type="common">Malaysian cockle</name>
    <name type="synonym">Anadara granosa</name>
    <dbReference type="NCBI Taxonomy" id="220873"/>
    <lineage>
        <taxon>Eukaryota</taxon>
        <taxon>Metazoa</taxon>
        <taxon>Spiralia</taxon>
        <taxon>Lophotrochozoa</taxon>
        <taxon>Mollusca</taxon>
        <taxon>Bivalvia</taxon>
        <taxon>Autobranchia</taxon>
        <taxon>Pteriomorphia</taxon>
        <taxon>Arcoida</taxon>
        <taxon>Arcoidea</taxon>
        <taxon>Arcidae</taxon>
        <taxon>Tegillarca</taxon>
    </lineage>
</organism>
<name>A0ABQ9FNP9_TEGGR</name>
<dbReference type="CDD" id="cd00540">
    <property type="entry name" value="AAG"/>
    <property type="match status" value="1"/>
</dbReference>
<sequence>MSSRKRKCRDDVKVGKSLPNSSDVIVNTVKSKYFKTDNASSSGDAKTVKTSEKLGLSFYDKQCDVLAKHLLGKTLVRTLDSGERLSGVIVETEAYLGRVDKAAHSYKGKTEKNEAMFMDPGTAYVYNIYGMYCCMNISSKGEGCAVLIRSLEPKEGIDIMEKERSKGKKDQTKKLKHKDFCNGPSKLCQSLHITKNAINKLDMTSSDKIWLEDNKTINDDMIVVSKRININYAEDWVDKPLRFYVLGNQCVSVKDKEAEKAFE</sequence>
<keyword evidence="7" id="KW-0234">DNA repair</keyword>
<proteinExistence type="inferred from homology"/>
<keyword evidence="6" id="KW-0378">Hydrolase</keyword>
<dbReference type="PANTHER" id="PTHR10429">
    <property type="entry name" value="DNA-3-METHYLADENINE GLYCOSYLASE"/>
    <property type="match status" value="1"/>
</dbReference>
<reference evidence="9 10" key="1">
    <citation type="submission" date="2022-12" db="EMBL/GenBank/DDBJ databases">
        <title>Chromosome-level genome of Tegillarca granosa.</title>
        <authorList>
            <person name="Kim J."/>
        </authorList>
    </citation>
    <scope>NUCLEOTIDE SEQUENCE [LARGE SCALE GENOMIC DNA]</scope>
    <source>
        <strain evidence="9">Teg-2019</strain>
        <tissue evidence="9">Adductor muscle</tissue>
    </source>
</reference>
<comment type="similarity">
    <text evidence="3">Belongs to the DNA glycosylase MPG family.</text>
</comment>
<dbReference type="NCBIfam" id="TIGR00567">
    <property type="entry name" value="3mg"/>
    <property type="match status" value="1"/>
</dbReference>
<dbReference type="Pfam" id="PF02245">
    <property type="entry name" value="Pur_DNA_glyco"/>
    <property type="match status" value="1"/>
</dbReference>
<dbReference type="EMBL" id="JARBDR010000214">
    <property type="protein sequence ID" value="KAJ8317875.1"/>
    <property type="molecule type" value="Genomic_DNA"/>
</dbReference>
<dbReference type="HAMAP" id="MF_00527">
    <property type="entry name" value="3MGH"/>
    <property type="match status" value="1"/>
</dbReference>
<gene>
    <name evidence="9" type="ORF">KUTeg_002966</name>
</gene>
<comment type="function">
    <text evidence="2">Hydrolysis of the deoxyribose N-glycosidic bond to excise 3-methyladenine, and 7-methylguanine from the damaged DNA polymer formed by alkylation lesions.</text>
</comment>
<dbReference type="InterPro" id="IPR036995">
    <property type="entry name" value="MPG_sf"/>
</dbReference>
<evidence type="ECO:0000256" key="6">
    <source>
        <dbReference type="ARBA" id="ARBA00022801"/>
    </source>
</evidence>
<dbReference type="PANTHER" id="PTHR10429:SF0">
    <property type="entry name" value="DNA-3-METHYLADENINE GLYCOSYLASE"/>
    <property type="match status" value="1"/>
</dbReference>
<dbReference type="Proteomes" id="UP001217089">
    <property type="component" value="Unassembled WGS sequence"/>
</dbReference>
<evidence type="ECO:0000256" key="4">
    <source>
        <dbReference type="ARBA" id="ARBA00012000"/>
    </source>
</evidence>
<dbReference type="InterPro" id="IPR011034">
    <property type="entry name" value="Formyl_transferase-like_C_sf"/>
</dbReference>
<evidence type="ECO:0000313" key="10">
    <source>
        <dbReference type="Proteomes" id="UP001217089"/>
    </source>
</evidence>
<accession>A0ABQ9FNP9</accession>
<dbReference type="EC" id="3.2.2.21" evidence="4"/>
<comment type="catalytic activity">
    <reaction evidence="1">
        <text>Hydrolysis of alkylated DNA, releasing 3-methyladenine, 3-methylguanine, 7-methylguanine and 7-methyladenine.</text>
        <dbReference type="EC" id="3.2.2.21"/>
    </reaction>
</comment>
<evidence type="ECO:0000256" key="1">
    <source>
        <dbReference type="ARBA" id="ARBA00000086"/>
    </source>
</evidence>
<keyword evidence="10" id="KW-1185">Reference proteome</keyword>
<evidence type="ECO:0000313" key="9">
    <source>
        <dbReference type="EMBL" id="KAJ8317875.1"/>
    </source>
</evidence>
<evidence type="ECO:0000256" key="7">
    <source>
        <dbReference type="ARBA" id="ARBA00023204"/>
    </source>
</evidence>
<dbReference type="SUPFAM" id="SSF50486">
    <property type="entry name" value="FMT C-terminal domain-like"/>
    <property type="match status" value="1"/>
</dbReference>